<reference evidence="6" key="1">
    <citation type="journal article" date="2019" name="Int. J. Syst. Evol. Microbiol.">
        <title>The Global Catalogue of Microorganisms (GCM) 10K type strain sequencing project: providing services to taxonomists for standard genome sequencing and annotation.</title>
        <authorList>
            <consortium name="The Broad Institute Genomics Platform"/>
            <consortium name="The Broad Institute Genome Sequencing Center for Infectious Disease"/>
            <person name="Wu L."/>
            <person name="Ma J."/>
        </authorList>
    </citation>
    <scope>NUCLEOTIDE SEQUENCE [LARGE SCALE GENOMIC DNA]</scope>
    <source>
        <strain evidence="6">CGMCC 1.15394</strain>
    </source>
</reference>
<sequence length="423" mass="47916">MTGRYKAYPEYKNSGIEWVGDIPASWTVKPTFSVFDPSVCKNTEGQESTVLSLSYGKIVERDVDTNFGLLPESFNTYQIVRDGDLILRLTDLQNDKKSLRVGLVKQTGIITSAYLKLRSNQSIDSRFAYRLLHSYDTTKVFYGMGGGLRQSMKFEDFRRLPILVPPLEEQQNIANFLDHETAKIDTLTTKQEKLIELLKEKRQAVISRAVTKGLNPDVPMRDSGVEWLGEVPEHWVICAIKRQLKSLDYRRIPLSANERGKRSGEFRYYGASGVIDYIDDYIFDEPTVLVGEDGANLVNRSTPLAFSAYGQYWVNNHAHILSPKDGLADYWAETIEIIDITPLVSGSAQPKLTAEALNNLKIAFPNSFEERKAIDEFVKAQKSLFDTLINKALEQVKLLRERKTALISAAVTGKIDVRNWETE</sequence>
<protein>
    <recommendedName>
        <fullName evidence="4">Type I restriction modification DNA specificity domain-containing protein</fullName>
    </recommendedName>
</protein>
<keyword evidence="3" id="KW-0238">DNA-binding</keyword>
<evidence type="ECO:0000259" key="4">
    <source>
        <dbReference type="Pfam" id="PF01420"/>
    </source>
</evidence>
<feature type="domain" description="Type I restriction modification DNA specificity" evidence="4">
    <location>
        <begin position="261"/>
        <end position="397"/>
    </location>
</feature>
<dbReference type="Proteomes" id="UP000638462">
    <property type="component" value="Unassembled WGS sequence"/>
</dbReference>
<evidence type="ECO:0000313" key="5">
    <source>
        <dbReference type="EMBL" id="GGF07377.1"/>
    </source>
</evidence>
<evidence type="ECO:0000256" key="2">
    <source>
        <dbReference type="ARBA" id="ARBA00022747"/>
    </source>
</evidence>
<dbReference type="InterPro" id="IPR052021">
    <property type="entry name" value="Type-I_RS_S_subunit"/>
</dbReference>
<comment type="similarity">
    <text evidence="1">Belongs to the type-I restriction system S methylase family.</text>
</comment>
<dbReference type="Gene3D" id="3.90.220.20">
    <property type="entry name" value="DNA methylase specificity domains"/>
    <property type="match status" value="2"/>
</dbReference>
<dbReference type="Pfam" id="PF01420">
    <property type="entry name" value="Methylase_S"/>
    <property type="match status" value="2"/>
</dbReference>
<name>A0ABQ1TZY1_9GAMM</name>
<organism evidence="5 6">
    <name type="scientific">Pseudoalteromonas gelatinilytica</name>
    <dbReference type="NCBI Taxonomy" id="1703256"/>
    <lineage>
        <taxon>Bacteria</taxon>
        <taxon>Pseudomonadati</taxon>
        <taxon>Pseudomonadota</taxon>
        <taxon>Gammaproteobacteria</taxon>
        <taxon>Alteromonadales</taxon>
        <taxon>Pseudoalteromonadaceae</taxon>
        <taxon>Pseudoalteromonas</taxon>
    </lineage>
</organism>
<dbReference type="Gene3D" id="1.10.287.1120">
    <property type="entry name" value="Bipartite methylase S protein"/>
    <property type="match status" value="1"/>
</dbReference>
<comment type="caution">
    <text evidence="5">The sequence shown here is derived from an EMBL/GenBank/DDBJ whole genome shotgun (WGS) entry which is preliminary data.</text>
</comment>
<dbReference type="SUPFAM" id="SSF116734">
    <property type="entry name" value="DNA methylase specificity domain"/>
    <property type="match status" value="2"/>
</dbReference>
<gene>
    <name evidence="5" type="ORF">GCM10008027_35350</name>
</gene>
<dbReference type="CDD" id="cd17262">
    <property type="entry name" value="RMtype1_S_Aco12261I-TRD2-CR2"/>
    <property type="match status" value="1"/>
</dbReference>
<accession>A0ABQ1TZY1</accession>
<dbReference type="InterPro" id="IPR044946">
    <property type="entry name" value="Restrct_endonuc_typeI_TRD_sf"/>
</dbReference>
<keyword evidence="2" id="KW-0680">Restriction system</keyword>
<evidence type="ECO:0000256" key="3">
    <source>
        <dbReference type="ARBA" id="ARBA00023125"/>
    </source>
</evidence>
<evidence type="ECO:0000313" key="6">
    <source>
        <dbReference type="Proteomes" id="UP000638462"/>
    </source>
</evidence>
<dbReference type="InterPro" id="IPR000055">
    <property type="entry name" value="Restrct_endonuc_typeI_TRD"/>
</dbReference>
<dbReference type="PANTHER" id="PTHR30408:SF12">
    <property type="entry name" value="TYPE I RESTRICTION ENZYME MJAVIII SPECIFICITY SUBUNIT"/>
    <property type="match status" value="1"/>
</dbReference>
<keyword evidence="6" id="KW-1185">Reference proteome</keyword>
<dbReference type="RefSeq" id="WP_188730690.1">
    <property type="nucleotide sequence ID" value="NZ_BMIT01000017.1"/>
</dbReference>
<dbReference type="PANTHER" id="PTHR30408">
    <property type="entry name" value="TYPE-1 RESTRICTION ENZYME ECOKI SPECIFICITY PROTEIN"/>
    <property type="match status" value="1"/>
</dbReference>
<dbReference type="EMBL" id="BMIT01000017">
    <property type="protein sequence ID" value="GGF07377.1"/>
    <property type="molecule type" value="Genomic_DNA"/>
</dbReference>
<proteinExistence type="inferred from homology"/>
<evidence type="ECO:0000256" key="1">
    <source>
        <dbReference type="ARBA" id="ARBA00010923"/>
    </source>
</evidence>
<feature type="domain" description="Type I restriction modification DNA specificity" evidence="4">
    <location>
        <begin position="116"/>
        <end position="194"/>
    </location>
</feature>